<sequence length="117" mass="13222">MLGTRLKALRIKKNLTQKQLAEKINVTNVSVSGYESGNRTPDTDTLQLIADFFEVSTDYLLGRSNHPQLTAEKDLEVDAEVDELMKILEAMPLEERKEMEARILAYAQGLADAKKRK</sequence>
<dbReference type="Pfam" id="PF01381">
    <property type="entry name" value="HTH_3"/>
    <property type="match status" value="1"/>
</dbReference>
<proteinExistence type="predicted"/>
<evidence type="ECO:0000313" key="3">
    <source>
        <dbReference type="EMBL" id="MEC1177307.1"/>
    </source>
</evidence>
<dbReference type="PANTHER" id="PTHR46558">
    <property type="entry name" value="TRACRIPTIONAL REGULATORY PROTEIN-RELATED-RELATED"/>
    <property type="match status" value="1"/>
</dbReference>
<dbReference type="EMBL" id="JARSFG010000003">
    <property type="protein sequence ID" value="MEC1177307.1"/>
    <property type="molecule type" value="Genomic_DNA"/>
</dbReference>
<organism evidence="3 4">
    <name type="scientific">Metasolibacillus meyeri</name>
    <dbReference type="NCBI Taxonomy" id="1071052"/>
    <lineage>
        <taxon>Bacteria</taxon>
        <taxon>Bacillati</taxon>
        <taxon>Bacillota</taxon>
        <taxon>Bacilli</taxon>
        <taxon>Bacillales</taxon>
        <taxon>Caryophanaceae</taxon>
        <taxon>Metasolibacillus</taxon>
    </lineage>
</organism>
<reference evidence="3 4" key="1">
    <citation type="submission" date="2023-03" db="EMBL/GenBank/DDBJ databases">
        <title>Bacillus Genome Sequencing.</title>
        <authorList>
            <person name="Dunlap C."/>
        </authorList>
    </citation>
    <scope>NUCLEOTIDE SEQUENCE [LARGE SCALE GENOMIC DNA]</scope>
    <source>
        <strain evidence="3 4">B-59205</strain>
    </source>
</reference>
<name>A0AAW9NJP7_9BACL</name>
<gene>
    <name evidence="3" type="ORF">P9B03_02325</name>
</gene>
<dbReference type="GO" id="GO:0003677">
    <property type="term" value="F:DNA binding"/>
    <property type="evidence" value="ECO:0007669"/>
    <property type="project" value="UniProtKB-KW"/>
</dbReference>
<evidence type="ECO:0000256" key="1">
    <source>
        <dbReference type="ARBA" id="ARBA00023125"/>
    </source>
</evidence>
<accession>A0AAW9NJP7</accession>
<dbReference type="CDD" id="cd00093">
    <property type="entry name" value="HTH_XRE"/>
    <property type="match status" value="1"/>
</dbReference>
<feature type="domain" description="HTH cro/C1-type" evidence="2">
    <location>
        <begin position="6"/>
        <end position="60"/>
    </location>
</feature>
<dbReference type="InterPro" id="IPR001387">
    <property type="entry name" value="Cro/C1-type_HTH"/>
</dbReference>
<dbReference type="AlphaFoldDB" id="A0AAW9NJP7"/>
<dbReference type="SMART" id="SM00530">
    <property type="entry name" value="HTH_XRE"/>
    <property type="match status" value="1"/>
</dbReference>
<dbReference type="Gene3D" id="1.10.260.40">
    <property type="entry name" value="lambda repressor-like DNA-binding domains"/>
    <property type="match status" value="1"/>
</dbReference>
<protein>
    <submittedName>
        <fullName evidence="3">Helix-turn-helix transcriptional regulator</fullName>
    </submittedName>
</protein>
<dbReference type="Proteomes" id="UP001344888">
    <property type="component" value="Unassembled WGS sequence"/>
</dbReference>
<keyword evidence="4" id="KW-1185">Reference proteome</keyword>
<dbReference type="RefSeq" id="WP_326121609.1">
    <property type="nucleotide sequence ID" value="NZ_JARSFG010000003.1"/>
</dbReference>
<comment type="caution">
    <text evidence="3">The sequence shown here is derived from an EMBL/GenBank/DDBJ whole genome shotgun (WGS) entry which is preliminary data.</text>
</comment>
<dbReference type="InterPro" id="IPR010982">
    <property type="entry name" value="Lambda_DNA-bd_dom_sf"/>
</dbReference>
<dbReference type="PROSITE" id="PS50943">
    <property type="entry name" value="HTH_CROC1"/>
    <property type="match status" value="1"/>
</dbReference>
<dbReference type="SUPFAM" id="SSF47413">
    <property type="entry name" value="lambda repressor-like DNA-binding domains"/>
    <property type="match status" value="1"/>
</dbReference>
<evidence type="ECO:0000313" key="4">
    <source>
        <dbReference type="Proteomes" id="UP001344888"/>
    </source>
</evidence>
<keyword evidence="1" id="KW-0238">DNA-binding</keyword>
<dbReference type="PANTHER" id="PTHR46558:SF11">
    <property type="entry name" value="HTH-TYPE TRANSCRIPTIONAL REGULATOR XRE"/>
    <property type="match status" value="1"/>
</dbReference>
<evidence type="ECO:0000259" key="2">
    <source>
        <dbReference type="PROSITE" id="PS50943"/>
    </source>
</evidence>